<proteinExistence type="inferred from homology"/>
<keyword evidence="3 9" id="KW-0808">Transferase</keyword>
<feature type="transmembrane region" description="Helical" evidence="7">
    <location>
        <begin position="58"/>
        <end position="77"/>
    </location>
</feature>
<keyword evidence="5 7" id="KW-1133">Transmembrane helix</keyword>
<comment type="caution">
    <text evidence="9">The sequence shown here is derived from an EMBL/GenBank/DDBJ whole genome shotgun (WGS) entry which is preliminary data.</text>
</comment>
<protein>
    <submittedName>
        <fullName evidence="9">Membrane bound O-acyl transferase family-domain-containing protein</fullName>
    </submittedName>
</protein>
<accession>A0AAD6Y7K2</accession>
<organism evidence="9 10">
    <name type="scientific">Mycena pura</name>
    <dbReference type="NCBI Taxonomy" id="153505"/>
    <lineage>
        <taxon>Eukaryota</taxon>
        <taxon>Fungi</taxon>
        <taxon>Dikarya</taxon>
        <taxon>Basidiomycota</taxon>
        <taxon>Agaricomycotina</taxon>
        <taxon>Agaricomycetes</taxon>
        <taxon>Agaricomycetidae</taxon>
        <taxon>Agaricales</taxon>
        <taxon>Marasmiineae</taxon>
        <taxon>Mycenaceae</taxon>
        <taxon>Mycena</taxon>
    </lineage>
</organism>
<evidence type="ECO:0000259" key="8">
    <source>
        <dbReference type="Pfam" id="PF13813"/>
    </source>
</evidence>
<dbReference type="GO" id="GO:0006629">
    <property type="term" value="P:lipid metabolic process"/>
    <property type="evidence" value="ECO:0007669"/>
    <property type="project" value="InterPro"/>
</dbReference>
<evidence type="ECO:0000256" key="7">
    <source>
        <dbReference type="SAM" id="Phobius"/>
    </source>
</evidence>
<dbReference type="PANTHER" id="PTHR31595:SF67">
    <property type="entry name" value="WAX SYNTHASE DOMAIN-CONTAINING PROTEIN"/>
    <property type="match status" value="1"/>
</dbReference>
<evidence type="ECO:0000256" key="3">
    <source>
        <dbReference type="ARBA" id="ARBA00022679"/>
    </source>
</evidence>
<dbReference type="InterPro" id="IPR044851">
    <property type="entry name" value="Wax_synthase"/>
</dbReference>
<comment type="subcellular location">
    <subcellularLocation>
        <location evidence="1">Membrane</location>
        <topology evidence="1">Multi-pass membrane protein</topology>
    </subcellularLocation>
</comment>
<gene>
    <name evidence="9" type="ORF">GGX14DRAFT_644393</name>
</gene>
<reference evidence="9" key="1">
    <citation type="submission" date="2023-03" db="EMBL/GenBank/DDBJ databases">
        <title>Massive genome expansion in bonnet fungi (Mycena s.s.) driven by repeated elements and novel gene families across ecological guilds.</title>
        <authorList>
            <consortium name="Lawrence Berkeley National Laboratory"/>
            <person name="Harder C.B."/>
            <person name="Miyauchi S."/>
            <person name="Viragh M."/>
            <person name="Kuo A."/>
            <person name="Thoen E."/>
            <person name="Andreopoulos B."/>
            <person name="Lu D."/>
            <person name="Skrede I."/>
            <person name="Drula E."/>
            <person name="Henrissat B."/>
            <person name="Morin E."/>
            <person name="Kohler A."/>
            <person name="Barry K."/>
            <person name="LaButti K."/>
            <person name="Morin E."/>
            <person name="Salamov A."/>
            <person name="Lipzen A."/>
            <person name="Mereny Z."/>
            <person name="Hegedus B."/>
            <person name="Baldrian P."/>
            <person name="Stursova M."/>
            <person name="Weitz H."/>
            <person name="Taylor A."/>
            <person name="Grigoriev I.V."/>
            <person name="Nagy L.G."/>
            <person name="Martin F."/>
            <person name="Kauserud H."/>
        </authorList>
    </citation>
    <scope>NUCLEOTIDE SEQUENCE</scope>
    <source>
        <strain evidence="9">9144</strain>
    </source>
</reference>
<evidence type="ECO:0000256" key="4">
    <source>
        <dbReference type="ARBA" id="ARBA00022692"/>
    </source>
</evidence>
<feature type="transmembrane region" description="Helical" evidence="7">
    <location>
        <begin position="314"/>
        <end position="333"/>
    </location>
</feature>
<feature type="transmembrane region" description="Helical" evidence="7">
    <location>
        <begin position="345"/>
        <end position="366"/>
    </location>
</feature>
<name>A0AAD6Y7K2_9AGAR</name>
<dbReference type="EMBL" id="JARJCW010000042">
    <property type="protein sequence ID" value="KAJ7205764.1"/>
    <property type="molecule type" value="Genomic_DNA"/>
</dbReference>
<dbReference type="AlphaFoldDB" id="A0AAD6Y7K2"/>
<evidence type="ECO:0000256" key="6">
    <source>
        <dbReference type="ARBA" id="ARBA00023136"/>
    </source>
</evidence>
<keyword evidence="4 7" id="KW-0812">Transmembrane</keyword>
<feature type="non-terminal residue" evidence="9">
    <location>
        <position position="397"/>
    </location>
</feature>
<comment type="similarity">
    <text evidence="2">Belongs to the wax synthase family.</text>
</comment>
<evidence type="ECO:0000313" key="9">
    <source>
        <dbReference type="EMBL" id="KAJ7205764.1"/>
    </source>
</evidence>
<dbReference type="InterPro" id="IPR032805">
    <property type="entry name" value="Wax_synthase_dom"/>
</dbReference>
<evidence type="ECO:0000256" key="1">
    <source>
        <dbReference type="ARBA" id="ARBA00004141"/>
    </source>
</evidence>
<feature type="transmembrane region" description="Helical" evidence="7">
    <location>
        <begin position="197"/>
        <end position="227"/>
    </location>
</feature>
<dbReference type="Pfam" id="PF13813">
    <property type="entry name" value="MBOAT_2"/>
    <property type="match status" value="1"/>
</dbReference>
<keyword evidence="6 7" id="KW-0472">Membrane</keyword>
<keyword evidence="10" id="KW-1185">Reference proteome</keyword>
<evidence type="ECO:0000313" key="10">
    <source>
        <dbReference type="Proteomes" id="UP001219525"/>
    </source>
</evidence>
<evidence type="ECO:0000256" key="2">
    <source>
        <dbReference type="ARBA" id="ARBA00007282"/>
    </source>
</evidence>
<feature type="domain" description="Wax synthase" evidence="8">
    <location>
        <begin position="233"/>
        <end position="320"/>
    </location>
</feature>
<evidence type="ECO:0000256" key="5">
    <source>
        <dbReference type="ARBA" id="ARBA00022989"/>
    </source>
</evidence>
<sequence>MHDRYPFRGVLWLIYISLILLALIAKPSPYRKLFFLPIPPLTAYVLLLTTTGDFNTDYILGLVWLVLFWFASDYILITDVQRTLRQVPPTRIVANKDKNYNDNLKELIEHKSVWRRTRWALALLLSPRGVSWAHEPTIALPAHPAVGTSRLAFIARRLLTAFLLFTVHDAANLHVRWNPMFRADGPGWTADGWGWRALVVMGWAVSSYSIIFLTATIISVMGVACGLSYPEEWPPLFASPAEAYTIRRFWGHTWHQLMRRFVTTHGKFLAHRVLGLRPGTNASSYVQLFTAVALSASVHYGAETMALRSWHGGAFTFFMLQPCAIMLEDFVLYVGRNIAGMKNGFAVRLVGYAWVWAWFTLTLPVWQGPLGRAGHTEEGVPVSVLMGLWRGEWVLSP</sequence>
<dbReference type="PANTHER" id="PTHR31595">
    <property type="entry name" value="LONG-CHAIN-ALCOHOL O-FATTY-ACYLTRANSFERASE 3-RELATED"/>
    <property type="match status" value="1"/>
</dbReference>
<dbReference type="Proteomes" id="UP001219525">
    <property type="component" value="Unassembled WGS sequence"/>
</dbReference>
<dbReference type="GO" id="GO:0016020">
    <property type="term" value="C:membrane"/>
    <property type="evidence" value="ECO:0007669"/>
    <property type="project" value="UniProtKB-SubCell"/>
</dbReference>
<feature type="transmembrane region" description="Helical" evidence="7">
    <location>
        <begin position="6"/>
        <end position="24"/>
    </location>
</feature>
<dbReference type="GO" id="GO:0008374">
    <property type="term" value="F:O-acyltransferase activity"/>
    <property type="evidence" value="ECO:0007669"/>
    <property type="project" value="InterPro"/>
</dbReference>